<reference evidence="2 3" key="1">
    <citation type="submission" date="2020-08" db="EMBL/GenBank/DDBJ databases">
        <title>Genomic Encyclopedia of Type Strains, Phase IV (KMG-IV): sequencing the most valuable type-strain genomes for metagenomic binning, comparative biology and taxonomic classification.</title>
        <authorList>
            <person name="Goeker M."/>
        </authorList>
    </citation>
    <scope>NUCLEOTIDE SEQUENCE [LARGE SCALE GENOMIC DNA]</scope>
    <source>
        <strain evidence="2 3">DSM 26189</strain>
    </source>
</reference>
<dbReference type="RefSeq" id="WP_188070215.1">
    <property type="nucleotide sequence ID" value="NZ_BSPS01000055.1"/>
</dbReference>
<gene>
    <name evidence="2" type="ORF">GGR43_000357</name>
</gene>
<accession>A0A7W6BD87</accession>
<dbReference type="AlphaFoldDB" id="A0A7W6BD87"/>
<comment type="caution">
    <text evidence="2">The sequence shown here is derived from an EMBL/GenBank/DDBJ whole genome shotgun (WGS) entry which is preliminary data.</text>
</comment>
<protein>
    <submittedName>
        <fullName evidence="2">Tetratricopeptide (TPR) repeat protein</fullName>
    </submittedName>
</protein>
<feature type="signal peptide" evidence="1">
    <location>
        <begin position="1"/>
        <end position="19"/>
    </location>
</feature>
<name>A0A7W6BD87_9SPHN</name>
<keyword evidence="1" id="KW-0732">Signal</keyword>
<proteinExistence type="predicted"/>
<dbReference type="Proteomes" id="UP000571950">
    <property type="component" value="Unassembled WGS sequence"/>
</dbReference>
<organism evidence="2 3">
    <name type="scientific">Sphingobium jiangsuense</name>
    <dbReference type="NCBI Taxonomy" id="870476"/>
    <lineage>
        <taxon>Bacteria</taxon>
        <taxon>Pseudomonadati</taxon>
        <taxon>Pseudomonadota</taxon>
        <taxon>Alphaproteobacteria</taxon>
        <taxon>Sphingomonadales</taxon>
        <taxon>Sphingomonadaceae</taxon>
        <taxon>Sphingobium</taxon>
    </lineage>
</organism>
<dbReference type="EMBL" id="JACIDT010000001">
    <property type="protein sequence ID" value="MBB3924663.1"/>
    <property type="molecule type" value="Genomic_DNA"/>
</dbReference>
<evidence type="ECO:0000256" key="1">
    <source>
        <dbReference type="SAM" id="SignalP"/>
    </source>
</evidence>
<keyword evidence="3" id="KW-1185">Reference proteome</keyword>
<sequence>MYRALLTAFLVSISAPALAQASAQADAAPALTQEQIAAFNQAVTDFNAAQQAQQANDNATAATRYAAALPAIRDVVKAQPGNIDNVNFLANALYANAAANLALQKTDEGVALLEESIPHWRTVVQAKPAESANKKILASVATQVANVKLSKQDKAGAASLYAEALTVARALVAAQPDAANRNLLLSALIGASQTSEDAAVKAEAVSLSKTMLADGSVDAVNKPAAEVLGGASAAAQAPAR</sequence>
<evidence type="ECO:0000313" key="2">
    <source>
        <dbReference type="EMBL" id="MBB3924663.1"/>
    </source>
</evidence>
<feature type="chain" id="PRO_5030518216" evidence="1">
    <location>
        <begin position="20"/>
        <end position="240"/>
    </location>
</feature>
<evidence type="ECO:0000313" key="3">
    <source>
        <dbReference type="Proteomes" id="UP000571950"/>
    </source>
</evidence>